<dbReference type="SUPFAM" id="SSF46785">
    <property type="entry name" value="Winged helix' DNA-binding domain"/>
    <property type="match status" value="1"/>
</dbReference>
<dbReference type="AlphaFoldDB" id="A0A7H0FXT1"/>
<dbReference type="GO" id="GO:0003677">
    <property type="term" value="F:DNA binding"/>
    <property type="evidence" value="ECO:0007669"/>
    <property type="project" value="UniProtKB-KW"/>
</dbReference>
<evidence type="ECO:0000313" key="6">
    <source>
        <dbReference type="Proteomes" id="UP000516018"/>
    </source>
</evidence>
<dbReference type="InterPro" id="IPR036388">
    <property type="entry name" value="WH-like_DNA-bd_sf"/>
</dbReference>
<dbReference type="KEGG" id="lsx:H8B22_00840"/>
<gene>
    <name evidence="5" type="ORF">H8B22_00840</name>
</gene>
<accession>A0A7H0FXT1</accession>
<name>A0A7H0FXT1_9GAMM</name>
<dbReference type="Proteomes" id="UP000516018">
    <property type="component" value="Chromosome"/>
</dbReference>
<dbReference type="PANTHER" id="PTHR33204">
    <property type="entry name" value="TRANSCRIPTIONAL REGULATOR, MARR FAMILY"/>
    <property type="match status" value="1"/>
</dbReference>
<organism evidence="5 6">
    <name type="scientific">Agrilutibacter terrestris</name>
    <dbReference type="NCBI Taxonomy" id="2865112"/>
    <lineage>
        <taxon>Bacteria</taxon>
        <taxon>Pseudomonadati</taxon>
        <taxon>Pseudomonadota</taxon>
        <taxon>Gammaproteobacteria</taxon>
        <taxon>Lysobacterales</taxon>
        <taxon>Lysobacteraceae</taxon>
        <taxon>Agrilutibacter</taxon>
    </lineage>
</organism>
<evidence type="ECO:0000256" key="1">
    <source>
        <dbReference type="ARBA" id="ARBA00023015"/>
    </source>
</evidence>
<dbReference type="PROSITE" id="PS51118">
    <property type="entry name" value="HTH_HXLR"/>
    <property type="match status" value="1"/>
</dbReference>
<evidence type="ECO:0000259" key="4">
    <source>
        <dbReference type="PROSITE" id="PS51118"/>
    </source>
</evidence>
<dbReference type="InterPro" id="IPR036390">
    <property type="entry name" value="WH_DNA-bd_sf"/>
</dbReference>
<evidence type="ECO:0000256" key="2">
    <source>
        <dbReference type="ARBA" id="ARBA00023125"/>
    </source>
</evidence>
<proteinExistence type="predicted"/>
<dbReference type="Pfam" id="PF01638">
    <property type="entry name" value="HxlR"/>
    <property type="match status" value="1"/>
</dbReference>
<keyword evidence="2" id="KW-0238">DNA-binding</keyword>
<feature type="domain" description="HTH hxlR-type" evidence="4">
    <location>
        <begin position="17"/>
        <end position="115"/>
    </location>
</feature>
<dbReference type="InterPro" id="IPR002577">
    <property type="entry name" value="HTH_HxlR"/>
</dbReference>
<keyword evidence="1" id="KW-0805">Transcription regulation</keyword>
<dbReference type="Gene3D" id="1.10.10.10">
    <property type="entry name" value="Winged helix-like DNA-binding domain superfamily/Winged helix DNA-binding domain"/>
    <property type="match status" value="1"/>
</dbReference>
<dbReference type="EMBL" id="CP060820">
    <property type="protein sequence ID" value="QNP40847.1"/>
    <property type="molecule type" value="Genomic_DNA"/>
</dbReference>
<keyword evidence="6" id="KW-1185">Reference proteome</keyword>
<protein>
    <submittedName>
        <fullName evidence="5">Helix-turn-helix transcriptional regulator</fullName>
    </submittedName>
</protein>
<keyword evidence="3" id="KW-0804">Transcription</keyword>
<evidence type="ECO:0000313" key="5">
    <source>
        <dbReference type="EMBL" id="QNP40847.1"/>
    </source>
</evidence>
<evidence type="ECO:0000256" key="3">
    <source>
        <dbReference type="ARBA" id="ARBA00023163"/>
    </source>
</evidence>
<sequence length="123" mass="13757">MGLPLRKSKVVEPAPVCPLTECMRLLHGAWAPNVIWYLSGEPRRFGELRHDIPRISARVLSARLRELEAKGLLTRRLLDTSPPSAEYALTDLGRELIPAIKAIVEVGMKLKNELATRRKPAAK</sequence>
<reference evidence="5 6" key="1">
    <citation type="submission" date="2020-08" db="EMBL/GenBank/DDBJ databases">
        <title>Lysobacter sp. II4 sp. nov., isolated from soil.</title>
        <authorList>
            <person name="Woo C.Y."/>
            <person name="Kim J."/>
        </authorList>
    </citation>
    <scope>NUCLEOTIDE SEQUENCE [LARGE SCALE GENOMIC DNA]</scope>
    <source>
        <strain evidence="5 6">II4</strain>
    </source>
</reference>
<dbReference type="RefSeq" id="WP_187712285.1">
    <property type="nucleotide sequence ID" value="NZ_CP060820.1"/>
</dbReference>